<evidence type="ECO:0000313" key="2">
    <source>
        <dbReference type="EMBL" id="KAF4139735.1"/>
    </source>
</evidence>
<evidence type="ECO:0000313" key="1">
    <source>
        <dbReference type="EMBL" id="KAF4034267.1"/>
    </source>
</evidence>
<dbReference type="EMBL" id="WSZM01000375">
    <property type="protein sequence ID" value="KAF4034267.1"/>
    <property type="molecule type" value="Genomic_DNA"/>
</dbReference>
<gene>
    <name evidence="1" type="ORF">GN244_ATG13767</name>
    <name evidence="2" type="ORF">GN958_ATG11220</name>
</gene>
<name>A0A833W9U8_PHYIN</name>
<protein>
    <submittedName>
        <fullName evidence="1">Uncharacterized protein</fullName>
    </submittedName>
</protein>
<comment type="caution">
    <text evidence="1">The sequence shown here is derived from an EMBL/GenBank/DDBJ whole genome shotgun (WGS) entry which is preliminary data.</text>
</comment>
<proteinExistence type="predicted"/>
<reference evidence="1" key="1">
    <citation type="submission" date="2020-04" db="EMBL/GenBank/DDBJ databases">
        <title>Hybrid Assembly of Korean Phytophthora infestans isolates.</title>
        <authorList>
            <person name="Prokchorchik M."/>
            <person name="Lee Y."/>
            <person name="Seo J."/>
            <person name="Cho J.-H."/>
            <person name="Park Y.-E."/>
            <person name="Jang D.-C."/>
            <person name="Im J.-S."/>
            <person name="Choi J.-G."/>
            <person name="Park H.-J."/>
            <person name="Lee G.-B."/>
            <person name="Lee Y.-G."/>
            <person name="Hong S.-Y."/>
            <person name="Cho K."/>
            <person name="Sohn K.H."/>
        </authorList>
    </citation>
    <scope>NUCLEOTIDE SEQUENCE</scope>
    <source>
        <strain evidence="1">KR_1_A1</strain>
        <strain evidence="2">KR_2_A2</strain>
    </source>
</reference>
<sequence>MWQPSATGPAEASASPEALLYLAPTPAQAQIYLLIAHPIVNFTIGQRDIFGETLDDVIVIGSTFTEAIQNL</sequence>
<evidence type="ECO:0000313" key="3">
    <source>
        <dbReference type="Proteomes" id="UP000602510"/>
    </source>
</evidence>
<organism evidence="1 3">
    <name type="scientific">Phytophthora infestans</name>
    <name type="common">Potato late blight agent</name>
    <name type="synonym">Botrytis infestans</name>
    <dbReference type="NCBI Taxonomy" id="4787"/>
    <lineage>
        <taxon>Eukaryota</taxon>
        <taxon>Sar</taxon>
        <taxon>Stramenopiles</taxon>
        <taxon>Oomycota</taxon>
        <taxon>Peronosporomycetes</taxon>
        <taxon>Peronosporales</taxon>
        <taxon>Peronosporaceae</taxon>
        <taxon>Phytophthora</taxon>
    </lineage>
</organism>
<accession>A0A833W9U8</accession>
<dbReference type="EMBL" id="JAACNO010001551">
    <property type="protein sequence ID" value="KAF4139735.1"/>
    <property type="molecule type" value="Genomic_DNA"/>
</dbReference>
<dbReference type="Proteomes" id="UP000602510">
    <property type="component" value="Unassembled WGS sequence"/>
</dbReference>
<keyword evidence="3" id="KW-1185">Reference proteome</keyword>
<dbReference type="Proteomes" id="UP000704712">
    <property type="component" value="Unassembled WGS sequence"/>
</dbReference>
<dbReference type="AlphaFoldDB" id="A0A833W9U8"/>